<comment type="caution">
    <text evidence="1">The sequence shown here is derived from an EMBL/GenBank/DDBJ whole genome shotgun (WGS) entry which is preliminary data.</text>
</comment>
<dbReference type="InterPro" id="IPR023860">
    <property type="entry name" value="FeFe-hyd_TM1266"/>
</dbReference>
<dbReference type="EMBL" id="LROR01000088">
    <property type="protein sequence ID" value="OBR90811.1"/>
    <property type="molecule type" value="Genomic_DNA"/>
</dbReference>
<reference evidence="1 3" key="1">
    <citation type="journal article" date="2015" name="Biotechnol. Bioeng.">
        <title>Genome sequence and phenotypic characterization of Caulobacter segnis.</title>
        <authorList>
            <person name="Patel S."/>
            <person name="Fletcher B."/>
            <person name="Scott D.C."/>
            <person name="Ely B."/>
        </authorList>
    </citation>
    <scope>NUCLEOTIDE SEQUENCE [LARGE SCALE GENOMIC DNA]</scope>
    <source>
        <strain evidence="1 3">PS02</strain>
    </source>
</reference>
<accession>A0A166T1J6</accession>
<protein>
    <recommendedName>
        <fullName evidence="5">Transcription factor NikR nickel binding C-terminal domain-containing protein</fullName>
    </recommendedName>
</protein>
<proteinExistence type="predicted"/>
<dbReference type="EMBL" id="LITQ01000015">
    <property type="protein sequence ID" value="OAA93068.1"/>
    <property type="molecule type" value="Genomic_DNA"/>
</dbReference>
<gene>
    <name evidence="2" type="ORF">CLCOS_37860</name>
    <name evidence="1" type="ORF">WX73_00386</name>
</gene>
<evidence type="ECO:0000313" key="3">
    <source>
        <dbReference type="Proteomes" id="UP000077384"/>
    </source>
</evidence>
<dbReference type="InterPro" id="IPR045865">
    <property type="entry name" value="ACT-like_dom_sf"/>
</dbReference>
<dbReference type="Proteomes" id="UP000093694">
    <property type="component" value="Unassembled WGS sequence"/>
</dbReference>
<dbReference type="Pfam" id="PF21699">
    <property type="entry name" value="TM1266-like"/>
    <property type="match status" value="1"/>
</dbReference>
<evidence type="ECO:0000313" key="4">
    <source>
        <dbReference type="Proteomes" id="UP000093694"/>
    </source>
</evidence>
<dbReference type="RefSeq" id="WP_063601196.1">
    <property type="nucleotide sequence ID" value="NZ_LITQ01000015.1"/>
</dbReference>
<dbReference type="Gene3D" id="3.30.70.1150">
    <property type="entry name" value="ACT-like. Chain A, domain 2"/>
    <property type="match status" value="1"/>
</dbReference>
<name>A0A166T1J6_9CLOT</name>
<dbReference type="AlphaFoldDB" id="A0A166T1J6"/>
<organism evidence="1 3">
    <name type="scientific">Clostridium coskatii</name>
    <dbReference type="NCBI Taxonomy" id="1705578"/>
    <lineage>
        <taxon>Bacteria</taxon>
        <taxon>Bacillati</taxon>
        <taxon>Bacillota</taxon>
        <taxon>Clostridia</taxon>
        <taxon>Eubacteriales</taxon>
        <taxon>Clostridiaceae</taxon>
        <taxon>Clostridium</taxon>
    </lineage>
</organism>
<dbReference type="PATRIC" id="fig|1705578.3.peg.771"/>
<keyword evidence="4" id="KW-1185">Reference proteome</keyword>
<dbReference type="InterPro" id="IPR027271">
    <property type="entry name" value="Acetolactate_synth/TF_NikR_C"/>
</dbReference>
<evidence type="ECO:0000313" key="1">
    <source>
        <dbReference type="EMBL" id="OAA93068.1"/>
    </source>
</evidence>
<sequence>MEKRIGVVGIVVNDLENSPKVNTILHSFSNIIVGRLGIPYRERNVSVISVIIDGTSDEISSMTGKLGKLDGITVKTAITKK</sequence>
<dbReference type="Proteomes" id="UP000077384">
    <property type="component" value="Unassembled WGS sequence"/>
</dbReference>
<reference evidence="2 4" key="2">
    <citation type="journal article" date="2016" name="Front. Microbiol.">
        <title>Industrial Acetogenic Biocatalysts: A Comparative Metabolic and Genomic Analysis.</title>
        <authorList>
            <person name="Bengelsdorf F."/>
            <person name="Poehlein A."/>
            <person name="Sonja S."/>
            <person name="Erz C."/>
            <person name="Hummel T."/>
            <person name="Hoffmeister S."/>
            <person name="Daniel R."/>
            <person name="Durre P."/>
        </authorList>
    </citation>
    <scope>NUCLEOTIDE SEQUENCE [LARGE SCALE GENOMIC DNA]</scope>
    <source>
        <strain evidence="2 4">PTA-10522</strain>
    </source>
</reference>
<dbReference type="NCBIfam" id="TIGR03959">
    <property type="entry name" value="hyd_TM1266"/>
    <property type="match status" value="1"/>
</dbReference>
<evidence type="ECO:0000313" key="2">
    <source>
        <dbReference type="EMBL" id="OBR90811.1"/>
    </source>
</evidence>
<dbReference type="SUPFAM" id="SSF55021">
    <property type="entry name" value="ACT-like"/>
    <property type="match status" value="1"/>
</dbReference>
<evidence type="ECO:0008006" key="5">
    <source>
        <dbReference type="Google" id="ProtNLM"/>
    </source>
</evidence>